<name>A0A1T3NYB0_9ACTN</name>
<evidence type="ECO:0000313" key="2">
    <source>
        <dbReference type="EMBL" id="OPC81837.1"/>
    </source>
</evidence>
<sequence>MAARKKTTPKEWNKGKVGASRPAAGAPVVERCTVDGCGRLAEGAALAEGWHRTDVPASSEPPRDWCSAWCAAVGRALADLRPARR</sequence>
<dbReference type="RefSeq" id="WP_078976109.1">
    <property type="nucleotide sequence ID" value="NZ_MWQN01000001.1"/>
</dbReference>
<keyword evidence="3" id="KW-1185">Reference proteome</keyword>
<protein>
    <submittedName>
        <fullName evidence="2">Uncharacterized protein</fullName>
    </submittedName>
</protein>
<organism evidence="2 3">
    <name type="scientific">Embleya scabrispora</name>
    <dbReference type="NCBI Taxonomy" id="159449"/>
    <lineage>
        <taxon>Bacteria</taxon>
        <taxon>Bacillati</taxon>
        <taxon>Actinomycetota</taxon>
        <taxon>Actinomycetes</taxon>
        <taxon>Kitasatosporales</taxon>
        <taxon>Streptomycetaceae</taxon>
        <taxon>Embleya</taxon>
    </lineage>
</organism>
<dbReference type="Proteomes" id="UP000190037">
    <property type="component" value="Unassembled WGS sequence"/>
</dbReference>
<dbReference type="OrthoDB" id="4310757at2"/>
<accession>A0A1T3NYB0</accession>
<evidence type="ECO:0000313" key="3">
    <source>
        <dbReference type="Proteomes" id="UP000190037"/>
    </source>
</evidence>
<dbReference type="STRING" id="159449.B4N89_13625"/>
<comment type="caution">
    <text evidence="2">The sequence shown here is derived from an EMBL/GenBank/DDBJ whole genome shotgun (WGS) entry which is preliminary data.</text>
</comment>
<proteinExistence type="predicted"/>
<gene>
    <name evidence="2" type="ORF">B4N89_13625</name>
</gene>
<feature type="region of interest" description="Disordered" evidence="1">
    <location>
        <begin position="1"/>
        <end position="25"/>
    </location>
</feature>
<evidence type="ECO:0000256" key="1">
    <source>
        <dbReference type="SAM" id="MobiDB-lite"/>
    </source>
</evidence>
<dbReference type="EMBL" id="MWQN01000001">
    <property type="protein sequence ID" value="OPC81837.1"/>
    <property type="molecule type" value="Genomic_DNA"/>
</dbReference>
<dbReference type="AlphaFoldDB" id="A0A1T3NYB0"/>
<reference evidence="2 3" key="1">
    <citation type="submission" date="2017-03" db="EMBL/GenBank/DDBJ databases">
        <title>Draft genome sequence of Streptomyces scabrisporus NF3, endophyte isolated from Amphipterygium adstringens.</title>
        <authorList>
            <person name="Vazquez M."/>
            <person name="Ceapa C.D."/>
            <person name="Rodriguez Luna D."/>
            <person name="Sanchez Esquivel S."/>
        </authorList>
    </citation>
    <scope>NUCLEOTIDE SEQUENCE [LARGE SCALE GENOMIC DNA]</scope>
    <source>
        <strain evidence="2 3">NF3</strain>
    </source>
</reference>